<sequence>MSGNVRARRPASPPPGLPHTAPTSHNYPPAVSRKSHLDADERREAVSKGYSTSRRHHGFGGLQITSGEWKLLAVVLMVATCVRLFRISKPNSVVFDEVHFGKFAGRYIKTRYFVDVHPPLAKLLITLAAFLFGFDGDFDFKDIGKVFENTPYVAMRMVPATLGVATVPLSYLTLRALDCRATTALLASLFITFENGLVTQSRHILLDSPLVFFTALTTFFFVGFANEDKQEPFTEEWWTWLVLTGLSLGAVVSCKWVGLFTIATVGVCTVLQLWLLLGDLRVPARLWMKHFLARALCLIVVPILFYMTMFQLHFLILGSSGEGDAFMSSEFRQTLGHGMKDTYADIGIGSEVSIRHLNTQGGYLHSHVHNYPGGSGQQQITLYPHRDENNLWRILNATVDNYPQYDYENLPMEFIKTGSRIKLRHITTDKALHSHEVRPPVSDVDFQNEVSGYGMAGFVGDLNDDWVVEIEKGDRSDKESGKRLRTLRTYFKLRHLMTGCYLFSHKVKLPEWGFEQQEVTCNKNAVKENSLWYIETAEKHPQLPANAPKVNYKIPGFLSKFWELQHVMWTTNAGLTDRHLYDSRPSTWPRLRRGINFWVKDHRQIYLIGNPFIWWSSTAAVAVYVVVRGFLILRAKRGYRDFDNSKVVKYDSLCGFLFVGWALHYLPFFLMGRQLFLHHYFPALYFAILLTCAVFDLVTSTLRPRVRLQIAAVLIIIAILNFSKFSPLAYGDPWTKKKCSSAQWVKTWDFACSEFLDDTSQYYALTVPTPNKTIPVATIGGEPGGRAPMVVEDKLAQDPGHPPEQDGQSTVLPNGGAEPGRDVFAKDDQKDSKSLTAAGADTAPPEKAISVVTGEQATVASDQGTEAKAGDGTGTTSGAATSATSAAEKKLNTEVDPVIPPSGAGSQSSEKVVDTETKSSAEEVEPEGLRKPEGPLGHEEAIADQIAHELYPEARDEP</sequence>
<evidence type="ECO:0000313" key="1">
    <source>
        <dbReference type="EMBL" id="KAH7907129.1"/>
    </source>
</evidence>
<reference evidence="1" key="1">
    <citation type="journal article" date="2021" name="New Phytol.">
        <title>Evolutionary innovations through gain and loss of genes in the ectomycorrhizal Boletales.</title>
        <authorList>
            <person name="Wu G."/>
            <person name="Miyauchi S."/>
            <person name="Morin E."/>
            <person name="Kuo A."/>
            <person name="Drula E."/>
            <person name="Varga T."/>
            <person name="Kohler A."/>
            <person name="Feng B."/>
            <person name="Cao Y."/>
            <person name="Lipzen A."/>
            <person name="Daum C."/>
            <person name="Hundley H."/>
            <person name="Pangilinan J."/>
            <person name="Johnson J."/>
            <person name="Barry K."/>
            <person name="LaButti K."/>
            <person name="Ng V."/>
            <person name="Ahrendt S."/>
            <person name="Min B."/>
            <person name="Choi I.G."/>
            <person name="Park H."/>
            <person name="Plett J.M."/>
            <person name="Magnuson J."/>
            <person name="Spatafora J.W."/>
            <person name="Nagy L.G."/>
            <person name="Henrissat B."/>
            <person name="Grigoriev I.V."/>
            <person name="Yang Z.L."/>
            <person name="Xu J."/>
            <person name="Martin F.M."/>
        </authorList>
    </citation>
    <scope>NUCLEOTIDE SEQUENCE</scope>
    <source>
        <strain evidence="1">ATCC 28755</strain>
    </source>
</reference>
<gene>
    <name evidence="1" type="ORF">BJ138DRAFT_535361</name>
</gene>
<evidence type="ECO:0000313" key="2">
    <source>
        <dbReference type="Proteomes" id="UP000790377"/>
    </source>
</evidence>
<comment type="caution">
    <text evidence="1">The sequence shown here is derived from an EMBL/GenBank/DDBJ whole genome shotgun (WGS) entry which is preliminary data.</text>
</comment>
<keyword evidence="2" id="KW-1185">Reference proteome</keyword>
<dbReference type="EMBL" id="MU267936">
    <property type="protein sequence ID" value="KAH7907129.1"/>
    <property type="molecule type" value="Genomic_DNA"/>
</dbReference>
<accession>A0ACB8A2A9</accession>
<name>A0ACB8A2A9_9AGAM</name>
<dbReference type="Proteomes" id="UP000790377">
    <property type="component" value="Unassembled WGS sequence"/>
</dbReference>
<protein>
    <submittedName>
        <fullName evidence="1">Glycosyltransferase family 39 protein</fullName>
    </submittedName>
</protein>
<organism evidence="1 2">
    <name type="scientific">Hygrophoropsis aurantiaca</name>
    <dbReference type="NCBI Taxonomy" id="72124"/>
    <lineage>
        <taxon>Eukaryota</taxon>
        <taxon>Fungi</taxon>
        <taxon>Dikarya</taxon>
        <taxon>Basidiomycota</taxon>
        <taxon>Agaricomycotina</taxon>
        <taxon>Agaricomycetes</taxon>
        <taxon>Agaricomycetidae</taxon>
        <taxon>Boletales</taxon>
        <taxon>Coniophorineae</taxon>
        <taxon>Hygrophoropsidaceae</taxon>
        <taxon>Hygrophoropsis</taxon>
    </lineage>
</organism>
<proteinExistence type="predicted"/>